<dbReference type="EMBL" id="JADFTS010000006">
    <property type="protein sequence ID" value="KAF9602945.1"/>
    <property type="molecule type" value="Genomic_DNA"/>
</dbReference>
<dbReference type="InterPro" id="IPR036561">
    <property type="entry name" value="MAM33_sf"/>
</dbReference>
<keyword evidence="1" id="KW-0732">Signal</keyword>
<dbReference type="PANTHER" id="PTHR10826">
    <property type="entry name" value="COMPLEMENT COMPONENT 1"/>
    <property type="match status" value="1"/>
</dbReference>
<comment type="caution">
    <text evidence="2">The sequence shown here is derived from an EMBL/GenBank/DDBJ whole genome shotgun (WGS) entry which is preliminary data.</text>
</comment>
<feature type="signal peptide" evidence="1">
    <location>
        <begin position="1"/>
        <end position="18"/>
    </location>
</feature>
<gene>
    <name evidence="2" type="ORF">IFM89_032827</name>
</gene>
<name>A0A835HLC2_9MAGN</name>
<dbReference type="Gene3D" id="3.10.280.10">
    <property type="entry name" value="Mitochondrial glycoprotein"/>
    <property type="match status" value="1"/>
</dbReference>
<organism evidence="2 3">
    <name type="scientific">Coptis chinensis</name>
    <dbReference type="NCBI Taxonomy" id="261450"/>
    <lineage>
        <taxon>Eukaryota</taxon>
        <taxon>Viridiplantae</taxon>
        <taxon>Streptophyta</taxon>
        <taxon>Embryophyta</taxon>
        <taxon>Tracheophyta</taxon>
        <taxon>Spermatophyta</taxon>
        <taxon>Magnoliopsida</taxon>
        <taxon>Ranunculales</taxon>
        <taxon>Ranunculaceae</taxon>
        <taxon>Coptidoideae</taxon>
        <taxon>Coptis</taxon>
    </lineage>
</organism>
<dbReference type="GO" id="GO:0005759">
    <property type="term" value="C:mitochondrial matrix"/>
    <property type="evidence" value="ECO:0007669"/>
    <property type="project" value="InterPro"/>
</dbReference>
<dbReference type="AlphaFoldDB" id="A0A835HLC2"/>
<evidence type="ECO:0000256" key="1">
    <source>
        <dbReference type="SAM" id="SignalP"/>
    </source>
</evidence>
<evidence type="ECO:0000313" key="3">
    <source>
        <dbReference type="Proteomes" id="UP000631114"/>
    </source>
</evidence>
<sequence>MALYFCRIVLRRSLVVVGAIGCKKNYYYAPSYLSTLNHHHQHKKFATLPWDETVVGILKSEIQCTQDSTNPSRESNIPDGFPFKIEDSPGQQILVLTRQYQSETIKVQVMMPTLVTGGDDGVDPDDADDGNMKATQSGIPLVVTVSKPTGPCLEFACTGFPDEVAIDSMSVKPSDDPENEIPYEGPDFTNLDENLQKAFNKYLEIRGIKPSVTNYLYEYMLDKDTREYLLWLKNLKEFIEK</sequence>
<evidence type="ECO:0008006" key="4">
    <source>
        <dbReference type="Google" id="ProtNLM"/>
    </source>
</evidence>
<dbReference type="Pfam" id="PF02330">
    <property type="entry name" value="MAM33"/>
    <property type="match status" value="1"/>
</dbReference>
<dbReference type="OrthoDB" id="278212at2759"/>
<feature type="chain" id="PRO_5032382802" description="Mitochondrial glycoprotein" evidence="1">
    <location>
        <begin position="19"/>
        <end position="241"/>
    </location>
</feature>
<dbReference type="Proteomes" id="UP000631114">
    <property type="component" value="Unassembled WGS sequence"/>
</dbReference>
<accession>A0A835HLC2</accession>
<evidence type="ECO:0000313" key="2">
    <source>
        <dbReference type="EMBL" id="KAF9602945.1"/>
    </source>
</evidence>
<dbReference type="InterPro" id="IPR003428">
    <property type="entry name" value="MAM33"/>
</dbReference>
<keyword evidence="3" id="KW-1185">Reference proteome</keyword>
<protein>
    <recommendedName>
        <fullName evidence="4">Mitochondrial glycoprotein</fullName>
    </recommendedName>
</protein>
<reference evidence="2 3" key="1">
    <citation type="submission" date="2020-10" db="EMBL/GenBank/DDBJ databases">
        <title>The Coptis chinensis genome and diversification of protoberbering-type alkaloids.</title>
        <authorList>
            <person name="Wang B."/>
            <person name="Shu S."/>
            <person name="Song C."/>
            <person name="Liu Y."/>
        </authorList>
    </citation>
    <scope>NUCLEOTIDE SEQUENCE [LARGE SCALE GENOMIC DNA]</scope>
    <source>
        <strain evidence="2">HL-2020</strain>
        <tissue evidence="2">Leaf</tissue>
    </source>
</reference>
<proteinExistence type="predicted"/>
<dbReference type="SUPFAM" id="SSF54529">
    <property type="entry name" value="Mitochondrial glycoprotein MAM33-like"/>
    <property type="match status" value="1"/>
</dbReference>
<dbReference type="PANTHER" id="PTHR10826:SF41">
    <property type="entry name" value="MITOCHONDRIAL GLYCOPROTEIN FAMILY PROTEIN"/>
    <property type="match status" value="1"/>
</dbReference>